<proteinExistence type="predicted"/>
<evidence type="ECO:0000313" key="2">
    <source>
        <dbReference type="EMBL" id="PIO14794.1"/>
    </source>
</evidence>
<organism evidence="2 3">
    <name type="scientific">Aquarana catesbeiana</name>
    <name type="common">American bullfrog</name>
    <name type="synonym">Rana catesbeiana</name>
    <dbReference type="NCBI Taxonomy" id="8400"/>
    <lineage>
        <taxon>Eukaryota</taxon>
        <taxon>Metazoa</taxon>
        <taxon>Chordata</taxon>
        <taxon>Craniata</taxon>
        <taxon>Vertebrata</taxon>
        <taxon>Euteleostomi</taxon>
        <taxon>Amphibia</taxon>
        <taxon>Batrachia</taxon>
        <taxon>Anura</taxon>
        <taxon>Neobatrachia</taxon>
        <taxon>Ranoidea</taxon>
        <taxon>Ranidae</taxon>
        <taxon>Aquarana</taxon>
    </lineage>
</organism>
<dbReference type="EMBL" id="KV990719">
    <property type="protein sequence ID" value="PIO14794.1"/>
    <property type="molecule type" value="Genomic_DNA"/>
</dbReference>
<dbReference type="Pfam" id="PF00629">
    <property type="entry name" value="MAM"/>
    <property type="match status" value="1"/>
</dbReference>
<dbReference type="InterPro" id="IPR013320">
    <property type="entry name" value="ConA-like_dom_sf"/>
</dbReference>
<evidence type="ECO:0000313" key="3">
    <source>
        <dbReference type="Proteomes" id="UP000228934"/>
    </source>
</evidence>
<name>A0A2G9QGS8_AQUCT</name>
<dbReference type="PROSITE" id="PS50060">
    <property type="entry name" value="MAM_2"/>
    <property type="match status" value="1"/>
</dbReference>
<dbReference type="Proteomes" id="UP000228934">
    <property type="component" value="Unassembled WGS sequence"/>
</dbReference>
<dbReference type="GO" id="GO:0016020">
    <property type="term" value="C:membrane"/>
    <property type="evidence" value="ECO:0007669"/>
    <property type="project" value="InterPro"/>
</dbReference>
<dbReference type="OrthoDB" id="6155811at2759"/>
<dbReference type="SUPFAM" id="SSF49899">
    <property type="entry name" value="Concanavalin A-like lectins/glucanases"/>
    <property type="match status" value="1"/>
</dbReference>
<protein>
    <recommendedName>
        <fullName evidence="1">MAM domain-containing protein</fullName>
    </recommendedName>
</protein>
<evidence type="ECO:0000259" key="1">
    <source>
        <dbReference type="PROSITE" id="PS50060"/>
    </source>
</evidence>
<dbReference type="InterPro" id="IPR000998">
    <property type="entry name" value="MAM_dom"/>
</dbReference>
<dbReference type="PANTHER" id="PTHR23282">
    <property type="entry name" value="APICAL ENDOSOMAL GLYCOPROTEIN PRECURSOR"/>
    <property type="match status" value="1"/>
</dbReference>
<keyword evidence="3" id="KW-1185">Reference proteome</keyword>
<sequence>MTFWYHMSGAHVGSLSIKLEYLNQEGFGQMLWTAGDSERPDDNWREARVLLHKSLKQYRVVIEGTIGKGSSGGIAVDDIIIANHILPEQCKGRLLNTG</sequence>
<accession>A0A2G9QGS8</accession>
<dbReference type="PANTHER" id="PTHR23282:SF142">
    <property type="entry name" value="MAM DOMAIN-CONTAINING PROTEIN"/>
    <property type="match status" value="1"/>
</dbReference>
<reference evidence="3" key="1">
    <citation type="journal article" date="2017" name="Nat. Commun.">
        <title>The North American bullfrog draft genome provides insight into hormonal regulation of long noncoding RNA.</title>
        <authorList>
            <person name="Hammond S.A."/>
            <person name="Warren R.L."/>
            <person name="Vandervalk B.P."/>
            <person name="Kucuk E."/>
            <person name="Khan H."/>
            <person name="Gibb E.A."/>
            <person name="Pandoh P."/>
            <person name="Kirk H."/>
            <person name="Zhao Y."/>
            <person name="Jones M."/>
            <person name="Mungall A.J."/>
            <person name="Coope R."/>
            <person name="Pleasance S."/>
            <person name="Moore R.A."/>
            <person name="Holt R.A."/>
            <person name="Round J.M."/>
            <person name="Ohora S."/>
            <person name="Walle B.V."/>
            <person name="Veldhoen N."/>
            <person name="Helbing C.C."/>
            <person name="Birol I."/>
        </authorList>
    </citation>
    <scope>NUCLEOTIDE SEQUENCE [LARGE SCALE GENOMIC DNA]</scope>
</reference>
<dbReference type="InterPro" id="IPR051560">
    <property type="entry name" value="MAM_domain-containing"/>
</dbReference>
<dbReference type="AlphaFoldDB" id="A0A2G9QGS8"/>
<feature type="domain" description="MAM" evidence="1">
    <location>
        <begin position="1"/>
        <end position="92"/>
    </location>
</feature>
<gene>
    <name evidence="2" type="ORF">AB205_0110720</name>
</gene>
<dbReference type="Gene3D" id="2.60.120.200">
    <property type="match status" value="1"/>
</dbReference>
<dbReference type="CDD" id="cd06263">
    <property type="entry name" value="MAM"/>
    <property type="match status" value="1"/>
</dbReference>